<dbReference type="AlphaFoldDB" id="A0A4V4H5Q9"/>
<feature type="coiled-coil region" evidence="1">
    <location>
        <begin position="69"/>
        <end position="124"/>
    </location>
</feature>
<dbReference type="STRING" id="52838.A0A4V4H5Q9"/>
<keyword evidence="1" id="KW-0175">Coiled coil</keyword>
<feature type="region of interest" description="Disordered" evidence="2">
    <location>
        <begin position="303"/>
        <end position="336"/>
    </location>
</feature>
<feature type="compositionally biased region" description="Polar residues" evidence="2">
    <location>
        <begin position="22"/>
        <end position="38"/>
    </location>
</feature>
<protein>
    <submittedName>
        <fullName evidence="3">Uncharacterized protein</fullName>
    </submittedName>
</protein>
<comment type="caution">
    <text evidence="3">The sequence shown here is derived from an EMBL/GenBank/DDBJ whole genome shotgun (WGS) entry which is preliminary data.</text>
</comment>
<dbReference type="Proteomes" id="UP000317650">
    <property type="component" value="Chromosome 11"/>
</dbReference>
<proteinExistence type="predicted"/>
<evidence type="ECO:0000313" key="4">
    <source>
        <dbReference type="Proteomes" id="UP000317650"/>
    </source>
</evidence>
<dbReference type="EMBL" id="PYDT01000007">
    <property type="protein sequence ID" value="THU56926.1"/>
    <property type="molecule type" value="Genomic_DNA"/>
</dbReference>
<feature type="coiled-coil region" evidence="1">
    <location>
        <begin position="174"/>
        <end position="208"/>
    </location>
</feature>
<feature type="region of interest" description="Disordered" evidence="2">
    <location>
        <begin position="218"/>
        <end position="243"/>
    </location>
</feature>
<gene>
    <name evidence="3" type="ORF">C4D60_Mb11t22350</name>
</gene>
<feature type="compositionally biased region" description="Polar residues" evidence="2">
    <location>
        <begin position="45"/>
        <end position="59"/>
    </location>
</feature>
<name>A0A4V4H5Q9_MUSBA</name>
<reference evidence="3 4" key="1">
    <citation type="journal article" date="2019" name="Nat. Plants">
        <title>Genome sequencing of Musa balbisiana reveals subgenome evolution and function divergence in polyploid bananas.</title>
        <authorList>
            <person name="Yao X."/>
        </authorList>
    </citation>
    <scope>NUCLEOTIDE SEQUENCE [LARGE SCALE GENOMIC DNA]</scope>
    <source>
        <strain evidence="4">cv. DH-PKW</strain>
        <tissue evidence="3">Leaves</tissue>
    </source>
</reference>
<feature type="compositionally biased region" description="Basic residues" evidence="2">
    <location>
        <begin position="1"/>
        <end position="14"/>
    </location>
</feature>
<sequence>MDAKKKKNKKKKGNQNKVAEDATSNSEKVAVQESNNGSGLEENCNAHNSTNFHSQNVGVSESDMEHDKNKIYEENFAKLQEQVGELEYEKALWFQKQAIYAPLKANLEEKMKVLQEEVDLCAQKEAFVEEKLKNIESIKDSLVLTEISLKERIARVEEASTALDTQVKELRGLRKTFFEENQQLMEKVTGLEQKIQSIEERATSHENLTEKMTKLPEDDFSAQQTETSSALFGDQTSGSTDLSEKVNEPYIVPEKHGGHPSGTDLNSVEMLDRASSPGHYVSDFREKIKDSGEIVHPSIQLQENFGANNGIDDLDSETVNRPGPPPSDEPRGSEPATVPFDEIQIHKEDFTGVKNNEIAEAVPLSDAPLIGAPFRLISFMAKYVSGADLVKQNSSRSGH</sequence>
<evidence type="ECO:0000256" key="1">
    <source>
        <dbReference type="SAM" id="Coils"/>
    </source>
</evidence>
<feature type="region of interest" description="Disordered" evidence="2">
    <location>
        <begin position="1"/>
        <end position="66"/>
    </location>
</feature>
<accession>A0A4V4H5Q9</accession>
<feature type="compositionally biased region" description="Polar residues" evidence="2">
    <location>
        <begin position="221"/>
        <end position="241"/>
    </location>
</feature>
<evidence type="ECO:0000313" key="3">
    <source>
        <dbReference type="EMBL" id="THU56926.1"/>
    </source>
</evidence>
<organism evidence="3 4">
    <name type="scientific">Musa balbisiana</name>
    <name type="common">Banana</name>
    <dbReference type="NCBI Taxonomy" id="52838"/>
    <lineage>
        <taxon>Eukaryota</taxon>
        <taxon>Viridiplantae</taxon>
        <taxon>Streptophyta</taxon>
        <taxon>Embryophyta</taxon>
        <taxon>Tracheophyta</taxon>
        <taxon>Spermatophyta</taxon>
        <taxon>Magnoliopsida</taxon>
        <taxon>Liliopsida</taxon>
        <taxon>Zingiberales</taxon>
        <taxon>Musaceae</taxon>
        <taxon>Musa</taxon>
    </lineage>
</organism>
<keyword evidence="4" id="KW-1185">Reference proteome</keyword>
<evidence type="ECO:0000256" key="2">
    <source>
        <dbReference type="SAM" id="MobiDB-lite"/>
    </source>
</evidence>